<feature type="region of interest" description="Disordered" evidence="5">
    <location>
        <begin position="555"/>
        <end position="574"/>
    </location>
</feature>
<dbReference type="OrthoDB" id="16820at2759"/>
<evidence type="ECO:0000256" key="4">
    <source>
        <dbReference type="ARBA" id="ARBA00023002"/>
    </source>
</evidence>
<evidence type="ECO:0000256" key="5">
    <source>
        <dbReference type="SAM" id="MobiDB-lite"/>
    </source>
</evidence>
<evidence type="ECO:0000313" key="7">
    <source>
        <dbReference type="EMBL" id="GJJ69273.1"/>
    </source>
</evidence>
<proteinExistence type="inferred from homology"/>
<feature type="region of interest" description="Disordered" evidence="5">
    <location>
        <begin position="95"/>
        <end position="137"/>
    </location>
</feature>
<evidence type="ECO:0000256" key="2">
    <source>
        <dbReference type="ARBA" id="ARBA00022630"/>
    </source>
</evidence>
<reference evidence="7" key="1">
    <citation type="submission" date="2021-11" db="EMBL/GenBank/DDBJ databases">
        <authorList>
            <person name="Herlambang A."/>
            <person name="Guo Y."/>
            <person name="Takashima Y."/>
            <person name="Nishizawa T."/>
        </authorList>
    </citation>
    <scope>NUCLEOTIDE SEQUENCE</scope>
    <source>
        <strain evidence="7">E1425</strain>
    </source>
</reference>
<feature type="compositionally biased region" description="Polar residues" evidence="5">
    <location>
        <begin position="1"/>
        <end position="12"/>
    </location>
</feature>
<dbReference type="GO" id="GO:0071949">
    <property type="term" value="F:FAD binding"/>
    <property type="evidence" value="ECO:0007669"/>
    <property type="project" value="InterPro"/>
</dbReference>
<feature type="domain" description="FAD-binding" evidence="6">
    <location>
        <begin position="424"/>
        <end position="506"/>
    </location>
</feature>
<keyword evidence="4" id="KW-0560">Oxidoreductase</keyword>
<dbReference type="InterPro" id="IPR002938">
    <property type="entry name" value="FAD-bd"/>
</dbReference>
<reference evidence="7" key="2">
    <citation type="journal article" date="2022" name="Microbiol. Resour. Announc.">
        <title>Whole-Genome Sequence of Entomortierella parvispora E1425, a Mucoromycotan Fungus Associated with Burkholderiaceae-Related Endosymbiotic Bacteria.</title>
        <authorList>
            <person name="Herlambang A."/>
            <person name="Guo Y."/>
            <person name="Takashima Y."/>
            <person name="Narisawa K."/>
            <person name="Ohta H."/>
            <person name="Nishizawa T."/>
        </authorList>
    </citation>
    <scope>NUCLEOTIDE SEQUENCE</scope>
    <source>
        <strain evidence="7">E1425</strain>
    </source>
</reference>
<evidence type="ECO:0000256" key="1">
    <source>
        <dbReference type="ARBA" id="ARBA00007992"/>
    </source>
</evidence>
<dbReference type="PANTHER" id="PTHR47356:SF2">
    <property type="entry name" value="FAD-BINDING DOMAIN-CONTAINING PROTEIN-RELATED"/>
    <property type="match status" value="1"/>
</dbReference>
<keyword evidence="3" id="KW-0274">FAD</keyword>
<evidence type="ECO:0000259" key="6">
    <source>
        <dbReference type="Pfam" id="PF01494"/>
    </source>
</evidence>
<dbReference type="Gene3D" id="3.50.50.60">
    <property type="entry name" value="FAD/NAD(P)-binding domain"/>
    <property type="match status" value="1"/>
</dbReference>
<feature type="compositionally biased region" description="Basic and acidic residues" evidence="5">
    <location>
        <begin position="124"/>
        <end position="135"/>
    </location>
</feature>
<keyword evidence="8" id="KW-1185">Reference proteome</keyword>
<feature type="compositionally biased region" description="Low complexity" evidence="5">
    <location>
        <begin position="13"/>
        <end position="29"/>
    </location>
</feature>
<feature type="compositionally biased region" description="Acidic residues" evidence="5">
    <location>
        <begin position="95"/>
        <end position="106"/>
    </location>
</feature>
<feature type="region of interest" description="Disordered" evidence="5">
    <location>
        <begin position="1"/>
        <end position="74"/>
    </location>
</feature>
<comment type="caution">
    <text evidence="7">The sequence shown here is derived from an EMBL/GenBank/DDBJ whole genome shotgun (WGS) entry which is preliminary data.</text>
</comment>
<dbReference type="PANTHER" id="PTHR47356">
    <property type="entry name" value="FAD-DEPENDENT MONOOXYGENASE ASQG-RELATED"/>
    <property type="match status" value="1"/>
</dbReference>
<accession>A0A9P3H390</accession>
<keyword evidence="2" id="KW-0285">Flavoprotein</keyword>
<dbReference type="SUPFAM" id="SSF51905">
    <property type="entry name" value="FAD/NAD(P)-binding domain"/>
    <property type="match status" value="1"/>
</dbReference>
<dbReference type="InterPro" id="IPR050562">
    <property type="entry name" value="FAD_mOase_fung"/>
</dbReference>
<gene>
    <name evidence="7" type="ORF">EMPS_01619</name>
</gene>
<dbReference type="PRINTS" id="PR00420">
    <property type="entry name" value="RNGMNOXGNASE"/>
</dbReference>
<dbReference type="InterPro" id="IPR036188">
    <property type="entry name" value="FAD/NAD-bd_sf"/>
</dbReference>
<dbReference type="GO" id="GO:0004497">
    <property type="term" value="F:monooxygenase activity"/>
    <property type="evidence" value="ECO:0007669"/>
    <property type="project" value="InterPro"/>
</dbReference>
<dbReference type="Pfam" id="PF01494">
    <property type="entry name" value="FAD_binding_3"/>
    <property type="match status" value="2"/>
</dbReference>
<sequence>MPFQIISQCEDGSSTQSPPETSSSSSSISHRQDPSALDSQYFAKKYDYPVEGHGNINYKNNKSSYVEDEQEETEYDPYAFDDYPDYEERIIGLEDTDWDEDEDDESSSAGDGSGTWLDFLNGIDPKRVDDKDKPTGKKTHHVVIAGGGLGGLMLANLLEKAEISYQILERAPEPQTTGAVMSLCANILPVFEQLGLYEELRNVSFPCHSYRLFRDDMKKIGFYSSKGDKEICGYDRLLFARPELYNILLSKIPGHKIHFSKRVAQVMQDENGITVKCTDKSFFKGDLLVGADGVYSGVRQSLYRQMSEAGILPASDLKAMSKGYICLVGCTDALDPRKYPAVTSTTCYSAIMISDKDPFTWATFTIPGHKICWNIVIQLTDKESEDEQFRNSQWSSELGEKFRAQIDHFKTPFGELGGLIDATPADKISRVFLEDRLYETWNHERVVLIGDAAHKILPSTGQGAVVALLDAVVLANQLYELDGGPHEAIVAALQDYRRQRFKYVKRQHEAATLNAKIQFGHTFLERVLRHTVMTYLPRSLQKRQMLKDATYRPEATFLPPAPKRGTGPVVPQKRSKRYAREQAEALLASEAPYLPQVGAEAV</sequence>
<name>A0A9P3H390_9FUNG</name>
<feature type="domain" description="FAD-binding" evidence="6">
    <location>
        <begin position="141"/>
        <end position="308"/>
    </location>
</feature>
<dbReference type="AlphaFoldDB" id="A0A9P3H390"/>
<evidence type="ECO:0000256" key="3">
    <source>
        <dbReference type="ARBA" id="ARBA00022827"/>
    </source>
</evidence>
<dbReference type="Proteomes" id="UP000827284">
    <property type="component" value="Unassembled WGS sequence"/>
</dbReference>
<protein>
    <recommendedName>
        <fullName evidence="6">FAD-binding domain-containing protein</fullName>
    </recommendedName>
</protein>
<comment type="similarity">
    <text evidence="1">Belongs to the paxM FAD-dependent monooxygenase family.</text>
</comment>
<evidence type="ECO:0000313" key="8">
    <source>
        <dbReference type="Proteomes" id="UP000827284"/>
    </source>
</evidence>
<organism evidence="7 8">
    <name type="scientific">Entomortierella parvispora</name>
    <dbReference type="NCBI Taxonomy" id="205924"/>
    <lineage>
        <taxon>Eukaryota</taxon>
        <taxon>Fungi</taxon>
        <taxon>Fungi incertae sedis</taxon>
        <taxon>Mucoromycota</taxon>
        <taxon>Mortierellomycotina</taxon>
        <taxon>Mortierellomycetes</taxon>
        <taxon>Mortierellales</taxon>
        <taxon>Mortierellaceae</taxon>
        <taxon>Entomortierella</taxon>
    </lineage>
</organism>
<dbReference type="EMBL" id="BQFW01000002">
    <property type="protein sequence ID" value="GJJ69273.1"/>
    <property type="molecule type" value="Genomic_DNA"/>
</dbReference>